<dbReference type="RefSeq" id="WP_187096184.1">
    <property type="nucleotide sequence ID" value="NZ_CP059894.1"/>
</dbReference>
<evidence type="ECO:0000256" key="1">
    <source>
        <dbReference type="SAM" id="MobiDB-lite"/>
    </source>
</evidence>
<proteinExistence type="predicted"/>
<protein>
    <submittedName>
        <fullName evidence="2">Uncharacterized protein</fullName>
    </submittedName>
</protein>
<accession>A0A7G8PAT0</accession>
<evidence type="ECO:0000313" key="3">
    <source>
        <dbReference type="Proteomes" id="UP000515498"/>
    </source>
</evidence>
<sequence length="116" mass="12478">MALNNGYRVWIDQLRAGRSAEWIDELIDDVAENHQAPYNRLAARAIVAIRTRDDERFMAAVTEANAGAANGGGARLTGAVSDVYQFLLPELATPGAREALAPGPSRSRKGPGPEDF</sequence>
<dbReference type="KEGG" id="mflu:HZU40_25085"/>
<reference evidence="2 3" key="1">
    <citation type="submission" date="2020-07" db="EMBL/GenBank/DDBJ databases">
        <title>Draft genome sequence of four isobutane-metabolizing strains capable of cometabolically degrading diverse ether contaminants.</title>
        <authorList>
            <person name="Chen W."/>
            <person name="Faulkner N."/>
            <person name="Smith C."/>
            <person name="Hyman M."/>
        </authorList>
    </citation>
    <scope>NUCLEOTIDE SEQUENCE [LARGE SCALE GENOMIC DNA]</scope>
    <source>
        <strain evidence="2 3">2A</strain>
    </source>
</reference>
<organism evidence="2 3">
    <name type="scientific">Mycolicibacterium fluoranthenivorans</name>
    <dbReference type="NCBI Taxonomy" id="258505"/>
    <lineage>
        <taxon>Bacteria</taxon>
        <taxon>Bacillati</taxon>
        <taxon>Actinomycetota</taxon>
        <taxon>Actinomycetes</taxon>
        <taxon>Mycobacteriales</taxon>
        <taxon>Mycobacteriaceae</taxon>
        <taxon>Mycolicibacterium</taxon>
    </lineage>
</organism>
<dbReference type="Proteomes" id="UP000515498">
    <property type="component" value="Chromosome"/>
</dbReference>
<gene>
    <name evidence="2" type="ORF">HZU40_25085</name>
</gene>
<name>A0A7G8PAT0_9MYCO</name>
<evidence type="ECO:0000313" key="2">
    <source>
        <dbReference type="EMBL" id="QNJ91446.1"/>
    </source>
</evidence>
<feature type="region of interest" description="Disordered" evidence="1">
    <location>
        <begin position="95"/>
        <end position="116"/>
    </location>
</feature>
<dbReference type="EMBL" id="CP059894">
    <property type="protein sequence ID" value="QNJ91446.1"/>
    <property type="molecule type" value="Genomic_DNA"/>
</dbReference>
<dbReference type="AlphaFoldDB" id="A0A7G8PAT0"/>